<proteinExistence type="predicted"/>
<evidence type="ECO:0000313" key="2">
    <source>
        <dbReference type="Proteomes" id="UP001610563"/>
    </source>
</evidence>
<comment type="caution">
    <text evidence="1">The sequence shown here is derived from an EMBL/GenBank/DDBJ whole genome shotgun (WGS) entry which is preliminary data.</text>
</comment>
<gene>
    <name evidence="1" type="ORF">BJX66DRAFT_161975</name>
</gene>
<sequence>MDSPMSRIRGALHCSSWQSCIVRNFNKCGESISYIIQYDKQSRRISSHVPIYQKEKARVKLGSQSLNEY</sequence>
<dbReference type="EMBL" id="JBFTWV010000032">
    <property type="protein sequence ID" value="KAL2795710.1"/>
    <property type="molecule type" value="Genomic_DNA"/>
</dbReference>
<reference evidence="1 2" key="1">
    <citation type="submission" date="2024-07" db="EMBL/GenBank/DDBJ databases">
        <title>Section-level genome sequencing and comparative genomics of Aspergillus sections Usti and Cavernicolus.</title>
        <authorList>
            <consortium name="Lawrence Berkeley National Laboratory"/>
            <person name="Nybo J.L."/>
            <person name="Vesth T.C."/>
            <person name="Theobald S."/>
            <person name="Frisvad J.C."/>
            <person name="Larsen T.O."/>
            <person name="Kjaerboelling I."/>
            <person name="Rothschild-Mancinelli K."/>
            <person name="Lyhne E.K."/>
            <person name="Kogle M.E."/>
            <person name="Barry K."/>
            <person name="Clum A."/>
            <person name="Na H."/>
            <person name="Ledsgaard L."/>
            <person name="Lin J."/>
            <person name="Lipzen A."/>
            <person name="Kuo A."/>
            <person name="Riley R."/>
            <person name="Mondo S."/>
            <person name="Labutti K."/>
            <person name="Haridas S."/>
            <person name="Pangalinan J."/>
            <person name="Salamov A.A."/>
            <person name="Simmons B.A."/>
            <person name="Magnuson J.K."/>
            <person name="Chen J."/>
            <person name="Drula E."/>
            <person name="Henrissat B."/>
            <person name="Wiebenga A."/>
            <person name="Lubbers R.J."/>
            <person name="Gomes A.C."/>
            <person name="Makela M.R."/>
            <person name="Stajich J."/>
            <person name="Grigoriev I.V."/>
            <person name="Mortensen U.H."/>
            <person name="De Vries R.P."/>
            <person name="Baker S.E."/>
            <person name="Andersen M.R."/>
        </authorList>
    </citation>
    <scope>NUCLEOTIDE SEQUENCE [LARGE SCALE GENOMIC DNA]</scope>
    <source>
        <strain evidence="1 2">CBS 209.92</strain>
    </source>
</reference>
<evidence type="ECO:0000313" key="1">
    <source>
        <dbReference type="EMBL" id="KAL2795710.1"/>
    </source>
</evidence>
<organism evidence="1 2">
    <name type="scientific">Aspergillus keveii</name>
    <dbReference type="NCBI Taxonomy" id="714993"/>
    <lineage>
        <taxon>Eukaryota</taxon>
        <taxon>Fungi</taxon>
        <taxon>Dikarya</taxon>
        <taxon>Ascomycota</taxon>
        <taxon>Pezizomycotina</taxon>
        <taxon>Eurotiomycetes</taxon>
        <taxon>Eurotiomycetidae</taxon>
        <taxon>Eurotiales</taxon>
        <taxon>Aspergillaceae</taxon>
        <taxon>Aspergillus</taxon>
        <taxon>Aspergillus subgen. Nidulantes</taxon>
    </lineage>
</organism>
<dbReference type="Proteomes" id="UP001610563">
    <property type="component" value="Unassembled WGS sequence"/>
</dbReference>
<accession>A0ABR4G9K7</accession>
<protein>
    <submittedName>
        <fullName evidence="1">Uncharacterized protein</fullName>
    </submittedName>
</protein>
<name>A0ABR4G9K7_9EURO</name>
<dbReference type="PROSITE" id="PS51257">
    <property type="entry name" value="PROKAR_LIPOPROTEIN"/>
    <property type="match status" value="1"/>
</dbReference>
<keyword evidence="2" id="KW-1185">Reference proteome</keyword>